<feature type="compositionally biased region" description="Basic and acidic residues" evidence="7">
    <location>
        <begin position="893"/>
        <end position="902"/>
    </location>
</feature>
<feature type="chain" id="PRO_5042695193" evidence="8">
    <location>
        <begin position="18"/>
        <end position="902"/>
    </location>
</feature>
<evidence type="ECO:0000256" key="4">
    <source>
        <dbReference type="ARBA" id="ARBA00022840"/>
    </source>
</evidence>
<dbReference type="Pfam" id="PF00012">
    <property type="entry name" value="HSP70"/>
    <property type="match status" value="1"/>
</dbReference>
<dbReference type="Proteomes" id="UP000825438">
    <property type="component" value="Chromosome I"/>
</dbReference>
<keyword evidence="3" id="KW-0547">Nucleotide-binding</keyword>
<dbReference type="InterPro" id="IPR043129">
    <property type="entry name" value="ATPase_NBD"/>
</dbReference>
<dbReference type="VEuPathDB" id="FungiDB:CJJ07_004416"/>
<proteinExistence type="predicted"/>
<evidence type="ECO:0000256" key="1">
    <source>
        <dbReference type="ARBA" id="ARBA00004319"/>
    </source>
</evidence>
<dbReference type="FunFam" id="3.90.640.10:FF:000003">
    <property type="entry name" value="Molecular chaperone DnaK"/>
    <property type="match status" value="1"/>
</dbReference>
<dbReference type="EMBL" id="CP076749">
    <property type="protein sequence ID" value="QWW22142.1"/>
    <property type="molecule type" value="Genomic_DNA"/>
</dbReference>
<reference evidence="9" key="2">
    <citation type="submission" date="2017-11" db="EMBL/GenBank/DDBJ databases">
        <title>Candida auris genome assembly and annotation.</title>
        <authorList>
            <person name="Munoz J.F."/>
            <person name="Gade L.G."/>
            <person name="Chow N.A."/>
            <person name="Litvintseva A.P."/>
            <person name="Loparev V.N."/>
            <person name="Cuomo C.A."/>
        </authorList>
    </citation>
    <scope>NUCLEOTIDE SEQUENCE</scope>
    <source>
        <strain evidence="9">B8441</strain>
    </source>
</reference>
<dbReference type="GO" id="GO:0140662">
    <property type="term" value="F:ATP-dependent protein folding chaperone"/>
    <property type="evidence" value="ECO:0007669"/>
    <property type="project" value="InterPro"/>
</dbReference>
<keyword evidence="5" id="KW-0143">Chaperone</keyword>
<organism evidence="9">
    <name type="scientific">Candidozyma auris</name>
    <name type="common">Yeast</name>
    <name type="synonym">Candida auris</name>
    <dbReference type="NCBI Taxonomy" id="498019"/>
    <lineage>
        <taxon>Eukaryota</taxon>
        <taxon>Fungi</taxon>
        <taxon>Dikarya</taxon>
        <taxon>Ascomycota</taxon>
        <taxon>Saccharomycotina</taxon>
        <taxon>Pichiomycetes</taxon>
        <taxon>Metschnikowiaceae</taxon>
        <taxon>Candidozyma</taxon>
    </lineage>
</organism>
<reference evidence="10" key="3">
    <citation type="submission" date="2021-06" db="EMBL/GenBank/DDBJ databases">
        <title>Candida auris outbreak in lebanese hospital.</title>
        <authorList>
            <person name="Finianos M."/>
        </authorList>
    </citation>
    <scope>NUCLEOTIDE SEQUENCE</scope>
    <source>
        <strain evidence="10">CA7LBN</strain>
    </source>
</reference>
<feature type="compositionally biased region" description="Acidic residues" evidence="7">
    <location>
        <begin position="544"/>
        <end position="556"/>
    </location>
</feature>
<dbReference type="VEuPathDB" id="FungiDB:CJI96_0001615"/>
<dbReference type="GO" id="GO:0005524">
    <property type="term" value="F:ATP binding"/>
    <property type="evidence" value="ECO:0007669"/>
    <property type="project" value="UniProtKB-KW"/>
</dbReference>
<dbReference type="VEuPathDB" id="FungiDB:QG37_05226"/>
<dbReference type="Gene3D" id="1.20.1270.10">
    <property type="match status" value="1"/>
</dbReference>
<dbReference type="InterPro" id="IPR013126">
    <property type="entry name" value="Hsp_70_fam"/>
</dbReference>
<dbReference type="OMA" id="DYGQQNI"/>
<feature type="region of interest" description="Disordered" evidence="7">
    <location>
        <begin position="841"/>
        <end position="902"/>
    </location>
</feature>
<dbReference type="PANTHER" id="PTHR45639:SF3">
    <property type="entry name" value="HYPOXIA UP-REGULATED PROTEIN 1"/>
    <property type="match status" value="1"/>
</dbReference>
<evidence type="ECO:0000256" key="5">
    <source>
        <dbReference type="ARBA" id="ARBA00023186"/>
    </source>
</evidence>
<comment type="subcellular location">
    <subcellularLocation>
        <location evidence="1">Endoplasmic reticulum lumen</location>
    </subcellularLocation>
</comment>
<dbReference type="SUPFAM" id="SSF100934">
    <property type="entry name" value="Heat shock protein 70kD (HSP70), C-terminal subdomain"/>
    <property type="match status" value="1"/>
</dbReference>
<evidence type="ECO:0000256" key="2">
    <source>
        <dbReference type="ARBA" id="ARBA00022729"/>
    </source>
</evidence>
<dbReference type="GO" id="GO:0005788">
    <property type="term" value="C:endoplasmic reticulum lumen"/>
    <property type="evidence" value="ECO:0007669"/>
    <property type="project" value="UniProtKB-SubCell"/>
</dbReference>
<dbReference type="PROSITE" id="PS01036">
    <property type="entry name" value="HSP70_3"/>
    <property type="match status" value="1"/>
</dbReference>
<dbReference type="PANTHER" id="PTHR45639">
    <property type="entry name" value="HSC70CB, ISOFORM G-RELATED"/>
    <property type="match status" value="1"/>
</dbReference>
<feature type="coiled-coil region" evidence="6">
    <location>
        <begin position="674"/>
        <end position="701"/>
    </location>
</feature>
<dbReference type="VEuPathDB" id="FungiDB:B9J08_003079"/>
<dbReference type="EMBL" id="PEKT02000007">
    <property type="protein sequence ID" value="PIS51491.1"/>
    <property type="molecule type" value="Genomic_DNA"/>
</dbReference>
<evidence type="ECO:0000256" key="3">
    <source>
        <dbReference type="ARBA" id="ARBA00022741"/>
    </source>
</evidence>
<dbReference type="Gene3D" id="3.30.420.40">
    <property type="match status" value="2"/>
</dbReference>
<dbReference type="Gene3D" id="3.30.30.30">
    <property type="match status" value="1"/>
</dbReference>
<protein>
    <submittedName>
        <fullName evidence="9">Uncharacterized protein</fullName>
    </submittedName>
</protein>
<feature type="compositionally biased region" description="Low complexity" evidence="7">
    <location>
        <begin position="868"/>
        <end position="886"/>
    </location>
</feature>
<evidence type="ECO:0000256" key="6">
    <source>
        <dbReference type="SAM" id="Coils"/>
    </source>
</evidence>
<evidence type="ECO:0000313" key="10">
    <source>
        <dbReference type="EMBL" id="QWW22142.1"/>
    </source>
</evidence>
<evidence type="ECO:0000313" key="9">
    <source>
        <dbReference type="EMBL" id="PIS51491.1"/>
    </source>
</evidence>
<reference evidence="9" key="1">
    <citation type="journal article" date="2017" name="Clin. Infect. Dis.">
        <title>Simultaneous emergence of multidrug-resistant Candida auris on 3 continents confirmed by whole-genome sequencing and epidemiological analyses.</title>
        <authorList>
            <person name="Lockhart S.R."/>
            <person name="Etienne K.A."/>
            <person name="Vallabhaneni S."/>
            <person name="Farooqi J."/>
            <person name="Chowdhary A."/>
            <person name="Govender N.P."/>
            <person name="Colombo A.L."/>
            <person name="Calvo B."/>
            <person name="Cuomo C.A."/>
            <person name="Desjardins C.A."/>
            <person name="Berkow E.L."/>
            <person name="Castanheira M."/>
            <person name="Magobo R.E."/>
            <person name="Jabeen K."/>
            <person name="Asghar R.J."/>
            <person name="Meis J.F."/>
            <person name="Jackson B."/>
            <person name="Chiller T."/>
            <person name="Litvintseva A.P."/>
        </authorList>
    </citation>
    <scope>NUCLEOTIDE SEQUENCE [LARGE SCALE GENOMIC DNA]</scope>
    <source>
        <strain evidence="9">B8441</strain>
    </source>
</reference>
<dbReference type="Gene3D" id="3.90.640.10">
    <property type="entry name" value="Actin, Chain A, domain 4"/>
    <property type="match status" value="1"/>
</dbReference>
<dbReference type="GO" id="GO:0034663">
    <property type="term" value="C:endoplasmic reticulum chaperone complex"/>
    <property type="evidence" value="ECO:0007669"/>
    <property type="project" value="TreeGrafter"/>
</dbReference>
<evidence type="ECO:0000256" key="7">
    <source>
        <dbReference type="SAM" id="MobiDB-lite"/>
    </source>
</evidence>
<dbReference type="AlphaFoldDB" id="A0A2H0ZLI1"/>
<keyword evidence="4" id="KW-0067">ATP-binding</keyword>
<dbReference type="VEuPathDB" id="FungiDB:CJJ09_001026"/>
<dbReference type="STRING" id="498019.A0A2H0ZLI1"/>
<gene>
    <name evidence="9" type="ORF">B9J08_003079</name>
    <name evidence="10" type="ORF">CA7LBN_000888</name>
</gene>
<dbReference type="PRINTS" id="PR00301">
    <property type="entry name" value="HEATSHOCK70"/>
</dbReference>
<keyword evidence="6" id="KW-0175">Coiled coil</keyword>
<accession>A0A2H0ZLI1</accession>
<feature type="signal peptide" evidence="8">
    <location>
        <begin position="1"/>
        <end position="17"/>
    </location>
</feature>
<feature type="compositionally biased region" description="Basic and acidic residues" evidence="7">
    <location>
        <begin position="841"/>
        <end position="864"/>
    </location>
</feature>
<dbReference type="InterPro" id="IPR029048">
    <property type="entry name" value="HSP70_C_sf"/>
</dbReference>
<feature type="region of interest" description="Disordered" evidence="7">
    <location>
        <begin position="543"/>
        <end position="575"/>
    </location>
</feature>
<dbReference type="GO" id="GO:0030968">
    <property type="term" value="P:endoplasmic reticulum unfolded protein response"/>
    <property type="evidence" value="ECO:0007669"/>
    <property type="project" value="TreeGrafter"/>
</dbReference>
<dbReference type="InterPro" id="IPR018181">
    <property type="entry name" value="Heat_shock_70_CS"/>
</dbReference>
<dbReference type="VEuPathDB" id="FungiDB:CJI97_003151"/>
<sequence length="902" mass="100158">MKLIAVLCLLWSSLSLAAIVGIDLGHQYTKAIMVAPGLSFDIVATDEGKRKDLNAISLRPHVEKGELIDADRVFGSKIGSLCSRFPESCAANIKALLGKSIDDKTVNEYLERHHGVNLAANKVRNNSVSLKLGDAASSFEFPVEELMAMTLNELKDRVISELKNHPQAKAIAEDVAVSIAPYASQAVRNAYLDAVQLANYSTVLGLVDEGTAVARGYIASRKVADEDLNNQTVHHVIYDSGAGSTTATLFSYTLFENHTIALDIQSVGYDDSFGGELLTKSVYDLLFTRYLEEFKLPKKHSLSPKLASRLTEAAEKAKIILSANTEYKVHLENFPDDRDFKTVITREEFENANADIKKRVADPIIEALKNSPSGPKSVDDIKSVILNGGSTRVPFVQRALSDFLGTEDKLAKTVNADEACALGTTVRGYELKMITSNPYNILLTDRIFSDFELSVDGAPYEPIFPRGSPASSTVKKSLGPVSKKTKSVGLLENGKLFKTYSLENTLSKAKTLNCKLPEVFGVFEVDQNKIFSLSSLTVECSKVEEEETTTSEDPTEETSSRGANATTPKKSKSPVKVSLIVPDAKFSTLHPLSKNERRTSADRLAQLKKKDHEKVKFAETKNLAESVCYDLRSYLEDHHDDLRSELGIDRVEKFETIIGETLEWLDYESDQATVEQLKEKYEEVSEYKKEAENAVNMLTADLSLETIKKLHEEGKEISTMVETYLLEYESQLKEVRSRYEKAGFDFDVEDDKIMKKLYGSGTSEGTKLDAHYKEFKEALKALSNTLGLSKSAFNKKNKKELFDEVEKVKGLIMKMIEDVLPLQSNHEKRLEYLLSKLDTKTKQKEQKEAKKKAKEAEASKKAAETTESETSVTEASSETATTDVESQQVDSSEATKEVHDEL</sequence>
<evidence type="ECO:0000256" key="8">
    <source>
        <dbReference type="SAM" id="SignalP"/>
    </source>
</evidence>
<dbReference type="SUPFAM" id="SSF53067">
    <property type="entry name" value="Actin-like ATPase domain"/>
    <property type="match status" value="2"/>
</dbReference>
<keyword evidence="2 8" id="KW-0732">Signal</keyword>
<name>A0A2H0ZLI1_CANAR</name>